<evidence type="ECO:0000256" key="4">
    <source>
        <dbReference type="ARBA" id="ARBA00022989"/>
    </source>
</evidence>
<evidence type="ECO:0000256" key="6">
    <source>
        <dbReference type="SAM" id="Phobius"/>
    </source>
</evidence>
<organism evidence="7 8">
    <name type="scientific">Penicillium frequentans</name>
    <dbReference type="NCBI Taxonomy" id="3151616"/>
    <lineage>
        <taxon>Eukaryota</taxon>
        <taxon>Fungi</taxon>
        <taxon>Dikarya</taxon>
        <taxon>Ascomycota</taxon>
        <taxon>Pezizomycotina</taxon>
        <taxon>Eurotiomycetes</taxon>
        <taxon>Eurotiomycetidae</taxon>
        <taxon>Eurotiales</taxon>
        <taxon>Aspergillaceae</taxon>
        <taxon>Penicillium</taxon>
    </lineage>
</organism>
<keyword evidence="2" id="KW-0813">Transport</keyword>
<comment type="subcellular location">
    <subcellularLocation>
        <location evidence="1">Membrane</location>
        <topology evidence="1">Multi-pass membrane protein</topology>
    </subcellularLocation>
</comment>
<sequence length="186" mass="20820">MDDINQSKPNTESFEVVKPIALQQLPLPEELASWDSHDLEKLEKRLVRKLDCCLLPAVIILFLMNILDRNNIANAKIVGLPETLGISDAQYNVCLMIFYVGYILTQLLSNLITTKLKPSIYIGTTTAAWGIVSMCQAFTHNFAGLKRSVVPCLFTPTSALSNSSLLTLYVVSHNPDPHRKPTYWND</sequence>
<protein>
    <recommendedName>
        <fullName evidence="9">Transporter</fullName>
    </recommendedName>
</protein>
<evidence type="ECO:0000313" key="7">
    <source>
        <dbReference type="EMBL" id="KAJ5524760.1"/>
    </source>
</evidence>
<feature type="transmembrane region" description="Helical" evidence="6">
    <location>
        <begin position="50"/>
        <end position="67"/>
    </location>
</feature>
<name>A0AAD6CLD6_9EURO</name>
<dbReference type="EMBL" id="JAQIZZ010000008">
    <property type="protein sequence ID" value="KAJ5524760.1"/>
    <property type="molecule type" value="Genomic_DNA"/>
</dbReference>
<evidence type="ECO:0008006" key="9">
    <source>
        <dbReference type="Google" id="ProtNLM"/>
    </source>
</evidence>
<dbReference type="SUPFAM" id="SSF103473">
    <property type="entry name" value="MFS general substrate transporter"/>
    <property type="match status" value="1"/>
</dbReference>
<dbReference type="AlphaFoldDB" id="A0AAD6CLD6"/>
<evidence type="ECO:0000256" key="2">
    <source>
        <dbReference type="ARBA" id="ARBA00022448"/>
    </source>
</evidence>
<dbReference type="PANTHER" id="PTHR43791">
    <property type="entry name" value="PERMEASE-RELATED"/>
    <property type="match status" value="1"/>
</dbReference>
<keyword evidence="8" id="KW-1185">Reference proteome</keyword>
<dbReference type="GO" id="GO:0016020">
    <property type="term" value="C:membrane"/>
    <property type="evidence" value="ECO:0007669"/>
    <property type="project" value="UniProtKB-SubCell"/>
</dbReference>
<dbReference type="InterPro" id="IPR036259">
    <property type="entry name" value="MFS_trans_sf"/>
</dbReference>
<dbReference type="Gene3D" id="1.20.1250.20">
    <property type="entry name" value="MFS general substrate transporter like domains"/>
    <property type="match status" value="1"/>
</dbReference>
<evidence type="ECO:0000256" key="5">
    <source>
        <dbReference type="ARBA" id="ARBA00023136"/>
    </source>
</evidence>
<feature type="transmembrane region" description="Helical" evidence="6">
    <location>
        <begin position="89"/>
        <end position="108"/>
    </location>
</feature>
<comment type="caution">
    <text evidence="7">The sequence shown here is derived from an EMBL/GenBank/DDBJ whole genome shotgun (WGS) entry which is preliminary data.</text>
</comment>
<evidence type="ECO:0000313" key="8">
    <source>
        <dbReference type="Proteomes" id="UP001220324"/>
    </source>
</evidence>
<reference evidence="7 8" key="1">
    <citation type="journal article" date="2023" name="IMA Fungus">
        <title>Comparative genomic study of the Penicillium genus elucidates a diverse pangenome and 15 lateral gene transfer events.</title>
        <authorList>
            <person name="Petersen C."/>
            <person name="Sorensen T."/>
            <person name="Nielsen M.R."/>
            <person name="Sondergaard T.E."/>
            <person name="Sorensen J.L."/>
            <person name="Fitzpatrick D.A."/>
            <person name="Frisvad J.C."/>
            <person name="Nielsen K.L."/>
        </authorList>
    </citation>
    <scope>NUCLEOTIDE SEQUENCE [LARGE SCALE GENOMIC DNA]</scope>
    <source>
        <strain evidence="7 8">IBT 35679</strain>
    </source>
</reference>
<accession>A0AAD6CLD6</accession>
<proteinExistence type="predicted"/>
<keyword evidence="4 6" id="KW-1133">Transmembrane helix</keyword>
<feature type="transmembrane region" description="Helical" evidence="6">
    <location>
        <begin position="120"/>
        <end position="142"/>
    </location>
</feature>
<keyword evidence="3 6" id="KW-0812">Transmembrane</keyword>
<gene>
    <name evidence="7" type="ORF">N7494_011410</name>
</gene>
<evidence type="ECO:0000256" key="1">
    <source>
        <dbReference type="ARBA" id="ARBA00004141"/>
    </source>
</evidence>
<keyword evidence="5 6" id="KW-0472">Membrane</keyword>
<evidence type="ECO:0000256" key="3">
    <source>
        <dbReference type="ARBA" id="ARBA00022692"/>
    </source>
</evidence>
<dbReference type="PANTHER" id="PTHR43791:SF36">
    <property type="entry name" value="TRANSPORTER, PUTATIVE (AFU_ORTHOLOGUE AFUA_6G08340)-RELATED"/>
    <property type="match status" value="1"/>
</dbReference>
<dbReference type="Proteomes" id="UP001220324">
    <property type="component" value="Unassembled WGS sequence"/>
</dbReference>
<dbReference type="GO" id="GO:0022857">
    <property type="term" value="F:transmembrane transporter activity"/>
    <property type="evidence" value="ECO:0007669"/>
    <property type="project" value="TreeGrafter"/>
</dbReference>